<dbReference type="VEuPathDB" id="TriTrypDB:TCDM_12659"/>
<accession>A0A2V2V3F1</accession>
<protein>
    <submittedName>
        <fullName evidence="1">Uncharacterized protein</fullName>
    </submittedName>
</protein>
<dbReference type="VEuPathDB" id="TriTrypDB:C3747_15g360"/>
<sequence>MTHARSSSDTESPTYSMAANSYERWRRMLRGIRRKRRTQLWHALRAELRAPLARNPLRWRRIRPRSTSFACARGSPCLRKHERVRWTGCGNPPPEHSPHAGFRISPLSLDELHAFLDKCTKDHGITENSPREERLFRSSIAPFSAASARWVTIGVELPTDHSITDEEELKIDTRGVSEQALAPHSHRSWILAAGGGVDFPTSARAGILLSSLHLSEIIEKATINRGTRPCICRTESRALLLACKG</sequence>
<dbReference type="AlphaFoldDB" id="A0A2V2V3F1"/>
<gene>
    <name evidence="1" type="ORF">C4B63_45g190</name>
</gene>
<evidence type="ECO:0000313" key="1">
    <source>
        <dbReference type="EMBL" id="PWU91107.1"/>
    </source>
</evidence>
<organism evidence="1 2">
    <name type="scientific">Trypanosoma cruzi</name>
    <dbReference type="NCBI Taxonomy" id="5693"/>
    <lineage>
        <taxon>Eukaryota</taxon>
        <taxon>Discoba</taxon>
        <taxon>Euglenozoa</taxon>
        <taxon>Kinetoplastea</taxon>
        <taxon>Metakinetoplastina</taxon>
        <taxon>Trypanosomatida</taxon>
        <taxon>Trypanosomatidae</taxon>
        <taxon>Trypanosoma</taxon>
        <taxon>Schizotrypanum</taxon>
    </lineage>
</organism>
<proteinExistence type="predicted"/>
<dbReference type="VEuPathDB" id="TriTrypDB:TcBrA4_0000950"/>
<name>A0A2V2V3F1_TRYCR</name>
<dbReference type="VEuPathDB" id="TriTrypDB:C4B63_45g190"/>
<dbReference type="VEuPathDB" id="TriTrypDB:TcG_09999"/>
<dbReference type="Proteomes" id="UP000246121">
    <property type="component" value="Unassembled WGS sequence"/>
</dbReference>
<evidence type="ECO:0000313" key="2">
    <source>
        <dbReference type="Proteomes" id="UP000246121"/>
    </source>
</evidence>
<dbReference type="VEuPathDB" id="TriTrypDB:TcCL_ESM02483"/>
<dbReference type="EMBL" id="PRFA01000045">
    <property type="protein sequence ID" value="PWU91107.1"/>
    <property type="molecule type" value="Genomic_DNA"/>
</dbReference>
<comment type="caution">
    <text evidence="1">The sequence shown here is derived from an EMBL/GenBank/DDBJ whole genome shotgun (WGS) entry which is preliminary data.</text>
</comment>
<dbReference type="VEuPathDB" id="TriTrypDB:Tc_MARK_8738"/>
<reference evidence="1 2" key="1">
    <citation type="journal article" date="2018" name="Microb. Genom.">
        <title>Expanding an expanded genome: long-read sequencing of Trypanosoma cruzi.</title>
        <authorList>
            <person name="Berna L."/>
            <person name="Rodriguez M."/>
            <person name="Chiribao M.L."/>
            <person name="Parodi-Talice A."/>
            <person name="Pita S."/>
            <person name="Rijo G."/>
            <person name="Alvarez-Valin F."/>
            <person name="Robello C."/>
        </authorList>
    </citation>
    <scope>NUCLEOTIDE SEQUENCE [LARGE SCALE GENOMIC DNA]</scope>
    <source>
        <strain evidence="1 2">Dm28c</strain>
    </source>
</reference>
<dbReference type="VEuPathDB" id="TriTrypDB:TCSYLVIO_005237"/>